<evidence type="ECO:0000313" key="7">
    <source>
        <dbReference type="Proteomes" id="UP001558652"/>
    </source>
</evidence>
<accession>A0ABD0XY61</accession>
<dbReference type="Proteomes" id="UP001558652">
    <property type="component" value="Unassembled WGS sequence"/>
</dbReference>
<dbReference type="InterPro" id="IPR048258">
    <property type="entry name" value="Cyclins_cyclin-box"/>
</dbReference>
<dbReference type="GO" id="GO:0051301">
    <property type="term" value="P:cell division"/>
    <property type="evidence" value="ECO:0007669"/>
    <property type="project" value="UniProtKB-KW"/>
</dbReference>
<dbReference type="PROSITE" id="PS00292">
    <property type="entry name" value="CYCLINS"/>
    <property type="match status" value="1"/>
</dbReference>
<dbReference type="FunFam" id="1.10.472.10:FF:000003">
    <property type="entry name" value="G1/S-specific cyclin-D2"/>
    <property type="match status" value="1"/>
</dbReference>
<gene>
    <name evidence="6" type="ORF">AAG570_005676</name>
</gene>
<keyword evidence="3" id="KW-0131">Cell cycle</keyword>
<name>A0ABD0XY61_9HEMI</name>
<feature type="domain" description="Cyclin-like" evidence="5">
    <location>
        <begin position="31"/>
        <end position="115"/>
    </location>
</feature>
<dbReference type="Pfam" id="PF00134">
    <property type="entry name" value="Cyclin_N"/>
    <property type="match status" value="1"/>
</dbReference>
<comment type="similarity">
    <text evidence="4">Belongs to the cyclin family.</text>
</comment>
<keyword evidence="7" id="KW-1185">Reference proteome</keyword>
<reference evidence="6 7" key="1">
    <citation type="submission" date="2024-07" db="EMBL/GenBank/DDBJ databases">
        <title>Chromosome-level genome assembly of the water stick insect Ranatra chinensis (Heteroptera: Nepidae).</title>
        <authorList>
            <person name="Liu X."/>
        </authorList>
    </citation>
    <scope>NUCLEOTIDE SEQUENCE [LARGE SCALE GENOMIC DNA]</scope>
    <source>
        <strain evidence="6">Cailab_2021Rc</strain>
        <tissue evidence="6">Muscle</tissue>
    </source>
</reference>
<dbReference type="SMART" id="SM00385">
    <property type="entry name" value="CYCLIN"/>
    <property type="match status" value="1"/>
</dbReference>
<dbReference type="InterPro" id="IPR036915">
    <property type="entry name" value="Cyclin-like_sf"/>
</dbReference>
<evidence type="ECO:0000313" key="6">
    <source>
        <dbReference type="EMBL" id="KAL1116181.1"/>
    </source>
</evidence>
<proteinExistence type="inferred from homology"/>
<dbReference type="GO" id="GO:0000278">
    <property type="term" value="P:mitotic cell cycle"/>
    <property type="evidence" value="ECO:0007669"/>
    <property type="project" value="UniProtKB-ARBA"/>
</dbReference>
<evidence type="ECO:0000256" key="4">
    <source>
        <dbReference type="RuleBase" id="RU000383"/>
    </source>
</evidence>
<protein>
    <recommendedName>
        <fullName evidence="5">Cyclin-like domain-containing protein</fullName>
    </recommendedName>
</protein>
<evidence type="ECO:0000256" key="3">
    <source>
        <dbReference type="ARBA" id="ARBA00023306"/>
    </source>
</evidence>
<organism evidence="6 7">
    <name type="scientific">Ranatra chinensis</name>
    <dbReference type="NCBI Taxonomy" id="642074"/>
    <lineage>
        <taxon>Eukaryota</taxon>
        <taxon>Metazoa</taxon>
        <taxon>Ecdysozoa</taxon>
        <taxon>Arthropoda</taxon>
        <taxon>Hexapoda</taxon>
        <taxon>Insecta</taxon>
        <taxon>Pterygota</taxon>
        <taxon>Neoptera</taxon>
        <taxon>Paraneoptera</taxon>
        <taxon>Hemiptera</taxon>
        <taxon>Heteroptera</taxon>
        <taxon>Panheteroptera</taxon>
        <taxon>Nepomorpha</taxon>
        <taxon>Nepidae</taxon>
        <taxon>Ranatrinae</taxon>
        <taxon>Ranatra</taxon>
    </lineage>
</organism>
<dbReference type="PANTHER" id="PTHR10177">
    <property type="entry name" value="CYCLINS"/>
    <property type="match status" value="1"/>
</dbReference>
<dbReference type="InterPro" id="IPR039361">
    <property type="entry name" value="Cyclin"/>
</dbReference>
<keyword evidence="1" id="KW-0132">Cell division</keyword>
<dbReference type="Gene3D" id="1.10.472.10">
    <property type="entry name" value="Cyclin-like"/>
    <property type="match status" value="2"/>
</dbReference>
<evidence type="ECO:0000256" key="2">
    <source>
        <dbReference type="ARBA" id="ARBA00023127"/>
    </source>
</evidence>
<dbReference type="AlphaFoldDB" id="A0ABD0XY61"/>
<evidence type="ECO:0000259" key="5">
    <source>
        <dbReference type="SMART" id="SM00385"/>
    </source>
</evidence>
<sequence length="128" mass="14930">MLKTEEQLMPNSSYFLNQTEINPSMRKIVADWMLEVCEVQKCQEEVFPLAMNYMDRFLSLVHVSKCHLQLLGTVCLFIASKLKETEPLSANSLVYYTDRSVRLDDLYVSESFNYAQLYSPSTNIYCQF</sequence>
<comment type="caution">
    <text evidence="6">The sequence shown here is derived from an EMBL/GenBank/DDBJ whole genome shotgun (WGS) entry which is preliminary data.</text>
</comment>
<dbReference type="EMBL" id="JBFDAA010000018">
    <property type="protein sequence ID" value="KAL1116181.1"/>
    <property type="molecule type" value="Genomic_DNA"/>
</dbReference>
<dbReference type="InterPro" id="IPR013763">
    <property type="entry name" value="Cyclin-like_dom"/>
</dbReference>
<evidence type="ECO:0000256" key="1">
    <source>
        <dbReference type="ARBA" id="ARBA00022618"/>
    </source>
</evidence>
<dbReference type="InterPro" id="IPR006671">
    <property type="entry name" value="Cyclin_N"/>
</dbReference>
<keyword evidence="2 4" id="KW-0195">Cyclin</keyword>
<dbReference type="SUPFAM" id="SSF47954">
    <property type="entry name" value="Cyclin-like"/>
    <property type="match status" value="1"/>
</dbReference>